<evidence type="ECO:0000313" key="2">
    <source>
        <dbReference type="EMBL" id="KAL0292059.1"/>
    </source>
</evidence>
<dbReference type="InterPro" id="IPR000477">
    <property type="entry name" value="RT_dom"/>
</dbReference>
<dbReference type="Gene3D" id="3.60.10.10">
    <property type="entry name" value="Endonuclease/exonuclease/phosphatase"/>
    <property type="match status" value="1"/>
</dbReference>
<gene>
    <name evidence="2" type="ORF">Sradi_7004500</name>
</gene>
<organism evidence="2">
    <name type="scientific">Sesamum radiatum</name>
    <name type="common">Black benniseed</name>
    <dbReference type="NCBI Taxonomy" id="300843"/>
    <lineage>
        <taxon>Eukaryota</taxon>
        <taxon>Viridiplantae</taxon>
        <taxon>Streptophyta</taxon>
        <taxon>Embryophyta</taxon>
        <taxon>Tracheophyta</taxon>
        <taxon>Spermatophyta</taxon>
        <taxon>Magnoliopsida</taxon>
        <taxon>eudicotyledons</taxon>
        <taxon>Gunneridae</taxon>
        <taxon>Pentapetalae</taxon>
        <taxon>asterids</taxon>
        <taxon>lamiids</taxon>
        <taxon>Lamiales</taxon>
        <taxon>Pedaliaceae</taxon>
        <taxon>Sesamum</taxon>
    </lineage>
</organism>
<sequence length="839" mass="94992">MLNVNSKLPKHVVIMIPNELGGESACKVDVEYEWIPHKCTGCLSLGHSTKECPISKPTKPAVSIYVRKSTPTIPVAPELKLMEKVHAPQVSEEIHHQPETDRVGDERPEHGRDKAIWNVRGLNRRDHQVAVRDLANEFRLHFIALLETRVLQNNVTRIQSGLLLRWRWFVDYAGPGNRIWIAWNDEFIDVDILNADSQFVHCRVHVHELHETVLLTVVYGANELSARRELWQGLIDLAITVGNEPWLVGGDFNAVLDMSEVSGASGDIRVAMNEFNDCILQTGLLPLPMQGDCRNMQVSLFRFDNYLALSPGFLASVHSIWRHPIVGTPMYSVTRKLKALKPVFRQQRRCKGDLAMNVKLAAGFLEVAQNILQYDRHNSLLLLLEHCCRLVYLKASKLEQIMLRQRAKLQWLKGGDQCSRIFFRRVATRRANKRVFQISDDDGNEQTESNVINSIFVEFFQGLLGGDRTDRAIDLRYLRPWARHILTEDEARAIIRPVTTEEVKIAFFDIEEDKAPGPDGFSSGFFKAAWPVVGEEVSSAIIDFFKKGRLLKQLNATLLTLIPKVRTPHSVAEFRPISCCNVIYKVITKILVSRIRESLDLLISPSQNAFVPGRLISDNVLLAQELFSGYNQCRLPPRCALKVDLRKAYDTVEWDFLIATLQLFGFPATFIRWIEECVTSAHYSVVVNGGVHGFFAGARGLRQGDPMSPYLFVLVMEVLHMILQQLIEQDGEFRYHWRCQDLKLFQLSFADDLILLCKADVRSVNLFSRGLDLFASLSGLHTNPQKSQLIISKAASGLRDSLLATLGFQRGPPPAQIPGPSTYISTAFYHRLSTIASED</sequence>
<dbReference type="GO" id="GO:0003824">
    <property type="term" value="F:catalytic activity"/>
    <property type="evidence" value="ECO:0007669"/>
    <property type="project" value="InterPro"/>
</dbReference>
<dbReference type="CDD" id="cd01650">
    <property type="entry name" value="RT_nLTR_like"/>
    <property type="match status" value="1"/>
</dbReference>
<dbReference type="SUPFAM" id="SSF56219">
    <property type="entry name" value="DNase I-like"/>
    <property type="match status" value="1"/>
</dbReference>
<dbReference type="PANTHER" id="PTHR46890:SF48">
    <property type="entry name" value="RNA-DIRECTED DNA POLYMERASE"/>
    <property type="match status" value="1"/>
</dbReference>
<proteinExistence type="predicted"/>
<dbReference type="PROSITE" id="PS50878">
    <property type="entry name" value="RT_POL"/>
    <property type="match status" value="1"/>
</dbReference>
<protein>
    <submittedName>
        <fullName evidence="2">Transposon TX1 uncharacterized protein</fullName>
    </submittedName>
</protein>
<reference evidence="2" key="2">
    <citation type="journal article" date="2024" name="Plant">
        <title>Genomic evolution and insights into agronomic trait innovations of Sesamum species.</title>
        <authorList>
            <person name="Miao H."/>
            <person name="Wang L."/>
            <person name="Qu L."/>
            <person name="Liu H."/>
            <person name="Sun Y."/>
            <person name="Le M."/>
            <person name="Wang Q."/>
            <person name="Wei S."/>
            <person name="Zheng Y."/>
            <person name="Lin W."/>
            <person name="Duan Y."/>
            <person name="Cao H."/>
            <person name="Xiong S."/>
            <person name="Wang X."/>
            <person name="Wei L."/>
            <person name="Li C."/>
            <person name="Ma Q."/>
            <person name="Ju M."/>
            <person name="Zhao R."/>
            <person name="Li G."/>
            <person name="Mu C."/>
            <person name="Tian Q."/>
            <person name="Mei H."/>
            <person name="Zhang T."/>
            <person name="Gao T."/>
            <person name="Zhang H."/>
        </authorList>
    </citation>
    <scope>NUCLEOTIDE SEQUENCE</scope>
    <source>
        <strain evidence="2">G02</strain>
    </source>
</reference>
<dbReference type="InterPro" id="IPR005135">
    <property type="entry name" value="Endo/exonuclease/phosphatase"/>
</dbReference>
<dbReference type="Pfam" id="PF00078">
    <property type="entry name" value="RVT_1"/>
    <property type="match status" value="1"/>
</dbReference>
<name>A0AAW2JC49_SESRA</name>
<dbReference type="SUPFAM" id="SSF56672">
    <property type="entry name" value="DNA/RNA polymerases"/>
    <property type="match status" value="1"/>
</dbReference>
<dbReference type="AlphaFoldDB" id="A0AAW2JC49"/>
<dbReference type="EMBL" id="JACGWJ010000472">
    <property type="protein sequence ID" value="KAL0292059.1"/>
    <property type="molecule type" value="Genomic_DNA"/>
</dbReference>
<accession>A0AAW2JC49</accession>
<dbReference type="Pfam" id="PF03372">
    <property type="entry name" value="Exo_endo_phos"/>
    <property type="match status" value="1"/>
</dbReference>
<evidence type="ECO:0000259" key="1">
    <source>
        <dbReference type="PROSITE" id="PS50878"/>
    </source>
</evidence>
<dbReference type="InterPro" id="IPR052343">
    <property type="entry name" value="Retrotransposon-Effector_Assoc"/>
</dbReference>
<dbReference type="InterPro" id="IPR043502">
    <property type="entry name" value="DNA/RNA_pol_sf"/>
</dbReference>
<comment type="caution">
    <text evidence="2">The sequence shown here is derived from an EMBL/GenBank/DDBJ whole genome shotgun (WGS) entry which is preliminary data.</text>
</comment>
<dbReference type="InterPro" id="IPR036691">
    <property type="entry name" value="Endo/exonu/phosph_ase_sf"/>
</dbReference>
<dbReference type="PANTHER" id="PTHR46890">
    <property type="entry name" value="NON-LTR RETROLELEMENT REVERSE TRANSCRIPTASE-LIKE PROTEIN-RELATED"/>
    <property type="match status" value="1"/>
</dbReference>
<feature type="domain" description="Reverse transcriptase" evidence="1">
    <location>
        <begin position="543"/>
        <end position="810"/>
    </location>
</feature>
<reference evidence="2" key="1">
    <citation type="submission" date="2020-06" db="EMBL/GenBank/DDBJ databases">
        <authorList>
            <person name="Li T."/>
            <person name="Hu X."/>
            <person name="Zhang T."/>
            <person name="Song X."/>
            <person name="Zhang H."/>
            <person name="Dai N."/>
            <person name="Sheng W."/>
            <person name="Hou X."/>
            <person name="Wei L."/>
        </authorList>
    </citation>
    <scope>NUCLEOTIDE SEQUENCE</scope>
    <source>
        <strain evidence="2">G02</strain>
        <tissue evidence="2">Leaf</tissue>
    </source>
</reference>